<dbReference type="PROSITE" id="PS50850">
    <property type="entry name" value="MFS"/>
    <property type="match status" value="1"/>
</dbReference>
<dbReference type="PANTHER" id="PTHR43791:SF36">
    <property type="entry name" value="TRANSPORTER, PUTATIVE (AFU_ORTHOLOGUE AFUA_6G08340)-RELATED"/>
    <property type="match status" value="1"/>
</dbReference>
<comment type="caution">
    <text evidence="8">The sequence shown here is derived from an EMBL/GenBank/DDBJ whole genome shotgun (WGS) entry which is preliminary data.</text>
</comment>
<dbReference type="Pfam" id="PF07690">
    <property type="entry name" value="MFS_1"/>
    <property type="match status" value="1"/>
</dbReference>
<feature type="transmembrane region" description="Helical" evidence="6">
    <location>
        <begin position="24"/>
        <end position="42"/>
    </location>
</feature>
<gene>
    <name evidence="8" type="primary">nicT_1</name>
    <name evidence="8" type="ORF">GAK35_00315</name>
</gene>
<evidence type="ECO:0000256" key="6">
    <source>
        <dbReference type="SAM" id="Phobius"/>
    </source>
</evidence>
<keyword evidence="5 6" id="KW-0472">Membrane</keyword>
<dbReference type="Proteomes" id="UP000462435">
    <property type="component" value="Unassembled WGS sequence"/>
</dbReference>
<feature type="transmembrane region" description="Helical" evidence="6">
    <location>
        <begin position="343"/>
        <end position="365"/>
    </location>
</feature>
<dbReference type="FunFam" id="1.20.1250.20:FF:000018">
    <property type="entry name" value="MFS transporter permease"/>
    <property type="match status" value="1"/>
</dbReference>
<organism evidence="8 9">
    <name type="scientific">Herbaspirillum frisingense</name>
    <dbReference type="NCBI Taxonomy" id="92645"/>
    <lineage>
        <taxon>Bacteria</taxon>
        <taxon>Pseudomonadati</taxon>
        <taxon>Pseudomonadota</taxon>
        <taxon>Betaproteobacteria</taxon>
        <taxon>Burkholderiales</taxon>
        <taxon>Oxalobacteraceae</taxon>
        <taxon>Herbaspirillum</taxon>
    </lineage>
</organism>
<keyword evidence="3 6" id="KW-0812">Transmembrane</keyword>
<feature type="transmembrane region" description="Helical" evidence="6">
    <location>
        <begin position="119"/>
        <end position="143"/>
    </location>
</feature>
<keyword evidence="4 6" id="KW-1133">Transmembrane helix</keyword>
<dbReference type="PANTHER" id="PTHR43791">
    <property type="entry name" value="PERMEASE-RELATED"/>
    <property type="match status" value="1"/>
</dbReference>
<keyword evidence="2" id="KW-0813">Transport</keyword>
<dbReference type="CDD" id="cd17319">
    <property type="entry name" value="MFS_ExuT_GudP_like"/>
    <property type="match status" value="1"/>
</dbReference>
<name>A0A7V8G033_9BURK</name>
<evidence type="ECO:0000256" key="5">
    <source>
        <dbReference type="ARBA" id="ARBA00023136"/>
    </source>
</evidence>
<evidence type="ECO:0000256" key="4">
    <source>
        <dbReference type="ARBA" id="ARBA00022989"/>
    </source>
</evidence>
<feature type="transmembrane region" description="Helical" evidence="6">
    <location>
        <begin position="187"/>
        <end position="209"/>
    </location>
</feature>
<proteinExistence type="predicted"/>
<dbReference type="InterPro" id="IPR020846">
    <property type="entry name" value="MFS_dom"/>
</dbReference>
<feature type="transmembrane region" description="Helical" evidence="6">
    <location>
        <begin position="94"/>
        <end position="113"/>
    </location>
</feature>
<feature type="transmembrane region" description="Helical" evidence="6">
    <location>
        <begin position="409"/>
        <end position="429"/>
    </location>
</feature>
<comment type="subcellular location">
    <subcellularLocation>
        <location evidence="1">Membrane</location>
        <topology evidence="1">Multi-pass membrane protein</topology>
    </subcellularLocation>
</comment>
<protein>
    <submittedName>
        <fullName evidence="8">Putative metabolite transport protein NicT</fullName>
    </submittedName>
</protein>
<evidence type="ECO:0000259" key="7">
    <source>
        <dbReference type="PROSITE" id="PS50850"/>
    </source>
</evidence>
<feature type="transmembrane region" description="Helical" evidence="6">
    <location>
        <begin position="288"/>
        <end position="306"/>
    </location>
</feature>
<sequence length="437" mass="47494">MTSTTATGHAGFAPAAEERLYAKVTWRLIPFLFICYVVAYLDRVNVGFAKLQMLNELQFSEAVYGLGAGIFFIGYFIFEVPSNLMLHRFGARRWIARIMFSWGIISGAMMFVQTPTVFYIMRFFLGVAEAGFFPGIILYLTYWYPSARRAKVTSLFMTGIPMAGVLGGPLSGWILASFDGTHGMSGWKWLFLIEALPSLALGVMELKYLDDGIARARWLNDDEKRVLQANIDADDAKVSEHSVLGGFRHPMVWVLSAAYFGFIMGLYGIGFWLPTLIKSAGVSNPETIGWLVAIPYAAATLCMIWTSTNSDRTGERRWHVALPALAGVVGLIASTLLPQTPGVAVATLTLATMGIITGLAQFWCLPPAFLRGAAAAAGIAVINSVGNLAGFVSPFIVGWIKDVTHSTNNGLYVIAASLVVAAAIALSMAKDKVNQQR</sequence>
<feature type="transmembrane region" description="Helical" evidence="6">
    <location>
        <begin position="155"/>
        <end position="175"/>
    </location>
</feature>
<accession>A0A7V8G033</accession>
<evidence type="ECO:0000256" key="2">
    <source>
        <dbReference type="ARBA" id="ARBA00022448"/>
    </source>
</evidence>
<feature type="transmembrane region" description="Helical" evidence="6">
    <location>
        <begin position="318"/>
        <end position="337"/>
    </location>
</feature>
<evidence type="ECO:0000256" key="1">
    <source>
        <dbReference type="ARBA" id="ARBA00004141"/>
    </source>
</evidence>
<feature type="transmembrane region" description="Helical" evidence="6">
    <location>
        <begin position="372"/>
        <end position="397"/>
    </location>
</feature>
<dbReference type="AlphaFoldDB" id="A0A7V8G033"/>
<dbReference type="GO" id="GO:0005886">
    <property type="term" value="C:plasma membrane"/>
    <property type="evidence" value="ECO:0007669"/>
    <property type="project" value="TreeGrafter"/>
</dbReference>
<dbReference type="SUPFAM" id="SSF103473">
    <property type="entry name" value="MFS general substrate transporter"/>
    <property type="match status" value="1"/>
</dbReference>
<feature type="domain" description="Major facilitator superfamily (MFS) profile" evidence="7">
    <location>
        <begin position="28"/>
        <end position="433"/>
    </location>
</feature>
<evidence type="ECO:0000313" key="9">
    <source>
        <dbReference type="Proteomes" id="UP000462435"/>
    </source>
</evidence>
<dbReference type="InterPro" id="IPR011701">
    <property type="entry name" value="MFS"/>
</dbReference>
<evidence type="ECO:0000256" key="3">
    <source>
        <dbReference type="ARBA" id="ARBA00022692"/>
    </source>
</evidence>
<feature type="transmembrane region" description="Helical" evidence="6">
    <location>
        <begin position="252"/>
        <end position="273"/>
    </location>
</feature>
<dbReference type="Gene3D" id="1.20.1250.20">
    <property type="entry name" value="MFS general substrate transporter like domains"/>
    <property type="match status" value="2"/>
</dbReference>
<reference evidence="9" key="1">
    <citation type="journal article" date="2020" name="MBio">
        <title>Horizontal gene transfer to a defensive symbiont with a reduced genome amongst a multipartite beetle microbiome.</title>
        <authorList>
            <person name="Waterworth S.C."/>
            <person name="Florez L.V."/>
            <person name="Rees E.R."/>
            <person name="Hertweck C."/>
            <person name="Kaltenpoth M."/>
            <person name="Kwan J.C."/>
        </authorList>
    </citation>
    <scope>NUCLEOTIDE SEQUENCE [LARGE SCALE GENOMIC DNA]</scope>
</reference>
<dbReference type="EMBL" id="WNDX01000005">
    <property type="protein sequence ID" value="KAF1048291.1"/>
    <property type="molecule type" value="Genomic_DNA"/>
</dbReference>
<dbReference type="GO" id="GO:0022857">
    <property type="term" value="F:transmembrane transporter activity"/>
    <property type="evidence" value="ECO:0007669"/>
    <property type="project" value="InterPro"/>
</dbReference>
<feature type="transmembrane region" description="Helical" evidence="6">
    <location>
        <begin position="62"/>
        <end position="82"/>
    </location>
</feature>
<evidence type="ECO:0000313" key="8">
    <source>
        <dbReference type="EMBL" id="KAF1048291.1"/>
    </source>
</evidence>
<dbReference type="InterPro" id="IPR036259">
    <property type="entry name" value="MFS_trans_sf"/>
</dbReference>